<name>A0ABU2JWU9_9ACTN</name>
<dbReference type="RefSeq" id="WP_311668790.1">
    <property type="nucleotide sequence ID" value="NZ_JAVREO010000012.1"/>
</dbReference>
<evidence type="ECO:0000313" key="2">
    <source>
        <dbReference type="EMBL" id="MDT0268703.1"/>
    </source>
</evidence>
<reference evidence="3" key="1">
    <citation type="submission" date="2023-07" db="EMBL/GenBank/DDBJ databases">
        <title>30 novel species of actinomycetes from the DSMZ collection.</title>
        <authorList>
            <person name="Nouioui I."/>
        </authorList>
    </citation>
    <scope>NUCLEOTIDE SEQUENCE [LARGE SCALE GENOMIC DNA]</scope>
    <source>
        <strain evidence="3">DSM 44915</strain>
    </source>
</reference>
<dbReference type="Pfam" id="PF14023">
    <property type="entry name" value="Bestrophin-like"/>
    <property type="match status" value="1"/>
</dbReference>
<gene>
    <name evidence="2" type="ORF">RM844_20665</name>
</gene>
<evidence type="ECO:0008006" key="4">
    <source>
        <dbReference type="Google" id="ProtNLM"/>
    </source>
</evidence>
<proteinExistence type="predicted"/>
<comment type="caution">
    <text evidence="2">The sequence shown here is derived from an EMBL/GenBank/DDBJ whole genome shotgun (WGS) entry which is preliminary data.</text>
</comment>
<accession>A0ABU2JWU9</accession>
<feature type="transmembrane region" description="Helical" evidence="1">
    <location>
        <begin position="210"/>
        <end position="230"/>
    </location>
</feature>
<keyword evidence="1" id="KW-0812">Transmembrane</keyword>
<keyword evidence="1" id="KW-1133">Transmembrane helix</keyword>
<protein>
    <recommendedName>
        <fullName evidence="4">DUF4239 domain-containing protein</fullName>
    </recommendedName>
</protein>
<dbReference type="EMBL" id="JAVREO010000012">
    <property type="protein sequence ID" value="MDT0268703.1"/>
    <property type="molecule type" value="Genomic_DNA"/>
</dbReference>
<keyword evidence="1" id="KW-0472">Membrane</keyword>
<organism evidence="2 3">
    <name type="scientific">Streptomyces chisholmiae</name>
    <dbReference type="NCBI Taxonomy" id="3075540"/>
    <lineage>
        <taxon>Bacteria</taxon>
        <taxon>Bacillati</taxon>
        <taxon>Actinomycetota</taxon>
        <taxon>Actinomycetes</taxon>
        <taxon>Kitasatosporales</taxon>
        <taxon>Streptomycetaceae</taxon>
        <taxon>Streptomyces</taxon>
    </lineage>
</organism>
<keyword evidence="3" id="KW-1185">Reference proteome</keyword>
<feature type="transmembrane region" description="Helical" evidence="1">
    <location>
        <begin position="6"/>
        <end position="24"/>
    </location>
</feature>
<dbReference type="Proteomes" id="UP001183410">
    <property type="component" value="Unassembled WGS sequence"/>
</dbReference>
<sequence>MSEWLVLLFAILATCSVVLIVAVLRQRRVGGEDDPTETPDVIEYMTMMIGVVYAIVLGLAIAGVWEERAAAEEWVQQEAQALHEMDERAAVLPAEDATAVRAAIDDYVAHAAGPEWDQMLDEGELTDEGEDLLTQLRAVIGEREPTTIREITAHQALWDEAAAVDAARAGRAESAESTMPAVVWFGLIAGAAVTVGMVFTLQIQRSGRELLLAGLFSALITFLLFLIWYFDAPYSRALGDLTEAYQNYFPQATGGD</sequence>
<feature type="transmembrane region" description="Helical" evidence="1">
    <location>
        <begin position="44"/>
        <end position="65"/>
    </location>
</feature>
<evidence type="ECO:0000256" key="1">
    <source>
        <dbReference type="SAM" id="Phobius"/>
    </source>
</evidence>
<dbReference type="InterPro" id="IPR025333">
    <property type="entry name" value="DUF4239"/>
</dbReference>
<feature type="transmembrane region" description="Helical" evidence="1">
    <location>
        <begin position="181"/>
        <end position="203"/>
    </location>
</feature>
<evidence type="ECO:0000313" key="3">
    <source>
        <dbReference type="Proteomes" id="UP001183410"/>
    </source>
</evidence>